<accession>A0A9W8G241</accession>
<proteinExistence type="predicted"/>
<dbReference type="Proteomes" id="UP001151518">
    <property type="component" value="Unassembled WGS sequence"/>
</dbReference>
<reference evidence="1" key="1">
    <citation type="submission" date="2022-07" db="EMBL/GenBank/DDBJ databases">
        <title>Phylogenomic reconstructions and comparative analyses of Kickxellomycotina fungi.</title>
        <authorList>
            <person name="Reynolds N.K."/>
            <person name="Stajich J.E."/>
            <person name="Barry K."/>
            <person name="Grigoriev I.V."/>
            <person name="Crous P."/>
            <person name="Smith M.E."/>
        </authorList>
    </citation>
    <scope>NUCLEOTIDE SEQUENCE</scope>
    <source>
        <strain evidence="1">NRRL 3115</strain>
    </source>
</reference>
<dbReference type="EMBL" id="JANBTW010000037">
    <property type="protein sequence ID" value="KAJ2676779.1"/>
    <property type="molecule type" value="Genomic_DNA"/>
</dbReference>
<name>A0A9W8G241_9FUNG</name>
<evidence type="ECO:0000313" key="2">
    <source>
        <dbReference type="Proteomes" id="UP001151518"/>
    </source>
</evidence>
<dbReference type="InterPro" id="IPR032675">
    <property type="entry name" value="LRR_dom_sf"/>
</dbReference>
<comment type="caution">
    <text evidence="1">The sequence shown here is derived from an EMBL/GenBank/DDBJ whole genome shotgun (WGS) entry which is preliminary data.</text>
</comment>
<dbReference type="SUPFAM" id="SSF52047">
    <property type="entry name" value="RNI-like"/>
    <property type="match status" value="1"/>
</dbReference>
<organism evidence="1 2">
    <name type="scientific">Coemansia spiralis</name>
    <dbReference type="NCBI Taxonomy" id="417178"/>
    <lineage>
        <taxon>Eukaryota</taxon>
        <taxon>Fungi</taxon>
        <taxon>Fungi incertae sedis</taxon>
        <taxon>Zoopagomycota</taxon>
        <taxon>Kickxellomycotina</taxon>
        <taxon>Kickxellomycetes</taxon>
        <taxon>Kickxellales</taxon>
        <taxon>Kickxellaceae</taxon>
        <taxon>Coemansia</taxon>
    </lineage>
</organism>
<protein>
    <submittedName>
        <fullName evidence="1">Uncharacterized protein</fullName>
    </submittedName>
</protein>
<dbReference type="Gene3D" id="3.80.10.10">
    <property type="entry name" value="Ribonuclease Inhibitor"/>
    <property type="match status" value="1"/>
</dbReference>
<evidence type="ECO:0000313" key="1">
    <source>
        <dbReference type="EMBL" id="KAJ2676779.1"/>
    </source>
</evidence>
<dbReference type="OrthoDB" id="5522622at2759"/>
<gene>
    <name evidence="1" type="ORF">GGI25_003424</name>
</gene>
<dbReference type="AlphaFoldDB" id="A0A9W8G241"/>
<sequence>MVSVFQNTALPAHIIEHVASYVISTVPKPVLIIPYQDAYVEAPAKAFLPLMAVCRAWRILVAPLFYKTVMHTIDKPKKESAPPRQNSERLCLPNIVEIGSQCHVKQLYLNIDLLSLEDGLIEDPLYISNEVFAFFKNCGTLSAAHTLYLFVGYSYTMLFYMRNKRAMMLENQEPDNKTTDPIDISKALDEIKHMVLAAMPRLRRIYINNGPIPLLHDHEKVLNAKADHFLNSFATSLPLGHLSLFNLKVTKDLLTSLETSRGALRSIILSNNKGSQQHVELVRRNSQWLERLHMDHPTNHAVLKLTWMEKGSSTLVYPRLRFLCINSCVGRRNPNNRQPTVDPFPALRTLICHGTFPFSTSIVLEQGKKHICQLEIDLDSELMEAYGNKLFSNGSFEKLDCVMLGWAGNGFSLRWHNSQLLFTKALEIGKSTRVAHIQNMRTDWLDDSALSSITFLDTLRVLDMELTYLTINQALRIFEACSGLQKAYISLCDENERRNECRMPPEDELLNFRKKYDGCKASIYALGIHNTSFPRSRRAGEYILSLVDVLPCLRRVSIAHCEYSIPGRVVAGEMAARKLLRAINLALMRKIYKNRPRVHSVKYVIDNCW</sequence>